<evidence type="ECO:0000313" key="1">
    <source>
        <dbReference type="EMBL" id="SMA47372.1"/>
    </source>
</evidence>
<reference evidence="1 2" key="1">
    <citation type="submission" date="2017-03" db="EMBL/GenBank/DDBJ databases">
        <authorList>
            <person name="Afonso C.L."/>
            <person name="Miller P.J."/>
            <person name="Scott M.A."/>
            <person name="Spackman E."/>
            <person name="Goraichik I."/>
            <person name="Dimitrov K.M."/>
            <person name="Suarez D.L."/>
            <person name="Swayne D.E."/>
        </authorList>
    </citation>
    <scope>NUCLEOTIDE SEQUENCE [LARGE SCALE GENOMIC DNA]</scope>
    <source>
        <strain evidence="1">SB41UT1</strain>
    </source>
</reference>
<keyword evidence="2" id="KW-1185">Reference proteome</keyword>
<accession>A0A1X7AKM3</accession>
<dbReference type="Proteomes" id="UP000196573">
    <property type="component" value="Unassembled WGS sequence"/>
</dbReference>
<organism evidence="1 2">
    <name type="scientific">Parendozoicomonas haliclonae</name>
    <dbReference type="NCBI Taxonomy" id="1960125"/>
    <lineage>
        <taxon>Bacteria</taxon>
        <taxon>Pseudomonadati</taxon>
        <taxon>Pseudomonadota</taxon>
        <taxon>Gammaproteobacteria</taxon>
        <taxon>Oceanospirillales</taxon>
        <taxon>Endozoicomonadaceae</taxon>
        <taxon>Parendozoicomonas</taxon>
    </lineage>
</organism>
<gene>
    <name evidence="1" type="ORF">EHSB41UT_02389</name>
</gene>
<proteinExistence type="predicted"/>
<sequence>MLNLNRYAKGNLDVSIEVRFANVNDGVAVARKVVEEEAELARLDYLRLGLHVCWCLLNVDSG</sequence>
<evidence type="ECO:0000313" key="2">
    <source>
        <dbReference type="Proteomes" id="UP000196573"/>
    </source>
</evidence>
<name>A0A1X7AKM3_9GAMM</name>
<dbReference type="EMBL" id="FWPT01000005">
    <property type="protein sequence ID" value="SMA47372.1"/>
    <property type="molecule type" value="Genomic_DNA"/>
</dbReference>
<dbReference type="AlphaFoldDB" id="A0A1X7AKM3"/>
<protein>
    <submittedName>
        <fullName evidence="1">Uncharacterized protein</fullName>
    </submittedName>
</protein>